<dbReference type="Gene3D" id="1.10.357.10">
    <property type="entry name" value="Tetracycline Repressor, domain 2"/>
    <property type="match status" value="1"/>
</dbReference>
<dbReference type="InterPro" id="IPR023772">
    <property type="entry name" value="DNA-bd_HTH_TetR-type_CS"/>
</dbReference>
<keyword evidence="1 2" id="KW-0238">DNA-binding</keyword>
<dbReference type="InterPro" id="IPR001647">
    <property type="entry name" value="HTH_TetR"/>
</dbReference>
<dbReference type="EMBL" id="CP025299">
    <property type="protein sequence ID" value="AUG28478.1"/>
    <property type="molecule type" value="Genomic_DNA"/>
</dbReference>
<dbReference type="KEGG" id="mhos:CXR34_02730"/>
<evidence type="ECO:0000259" key="3">
    <source>
        <dbReference type="PROSITE" id="PS50977"/>
    </source>
</evidence>
<dbReference type="InterPro" id="IPR009057">
    <property type="entry name" value="Homeodomain-like_sf"/>
</dbReference>
<dbReference type="Proteomes" id="UP000233276">
    <property type="component" value="Chromosome"/>
</dbReference>
<dbReference type="PROSITE" id="PS01081">
    <property type="entry name" value="HTH_TETR_1"/>
    <property type="match status" value="1"/>
</dbReference>
<dbReference type="AlphaFoldDB" id="A0A2K9DJG4"/>
<dbReference type="GO" id="GO:0003677">
    <property type="term" value="F:DNA binding"/>
    <property type="evidence" value="ECO:0007669"/>
    <property type="project" value="UniProtKB-UniRule"/>
</dbReference>
<gene>
    <name evidence="4" type="ORF">CXR34_02730</name>
</gene>
<dbReference type="Pfam" id="PF00440">
    <property type="entry name" value="TetR_N"/>
    <property type="match status" value="1"/>
</dbReference>
<accession>A0A2K9DJG4</accession>
<feature type="DNA-binding region" description="H-T-H motif" evidence="2">
    <location>
        <begin position="40"/>
        <end position="59"/>
    </location>
</feature>
<evidence type="ECO:0000256" key="1">
    <source>
        <dbReference type="ARBA" id="ARBA00023125"/>
    </source>
</evidence>
<dbReference type="SUPFAM" id="SSF46689">
    <property type="entry name" value="Homeodomain-like"/>
    <property type="match status" value="1"/>
</dbReference>
<evidence type="ECO:0000313" key="5">
    <source>
        <dbReference type="Proteomes" id="UP000233276"/>
    </source>
</evidence>
<name>A0A2K9DJG4_9MICO</name>
<protein>
    <submittedName>
        <fullName evidence="4">TetR family transcriptional regulator</fullName>
    </submittedName>
</protein>
<dbReference type="PROSITE" id="PS50977">
    <property type="entry name" value="HTH_TETR_2"/>
    <property type="match status" value="1"/>
</dbReference>
<dbReference type="RefSeq" id="WP_101305471.1">
    <property type="nucleotide sequence ID" value="NZ_CP025299.1"/>
</dbReference>
<proteinExistence type="predicted"/>
<evidence type="ECO:0000256" key="2">
    <source>
        <dbReference type="PROSITE-ProRule" id="PRU00335"/>
    </source>
</evidence>
<sequence>MHSVTESANGSRGRRIAETAAALRTAARRLTAAHGLNGFTIDQLCADVGVSRRTFFNYFASKENAVLGLTLRAHLEELDERFVHGDGDLLDEYLHLHAARWALMGHTRTEAEEVGRLLADEPRLHAQLMSIMADAEVNDIALVRSRPDAPTDPLVVDMLVRMINPLLRSAIAAFFDEEHPDFLTLLRRRADAGRAALSPTSPKE</sequence>
<evidence type="ECO:0000313" key="4">
    <source>
        <dbReference type="EMBL" id="AUG28478.1"/>
    </source>
</evidence>
<organism evidence="4 5">
    <name type="scientific">Microbacterium hominis</name>
    <dbReference type="NCBI Taxonomy" id="162426"/>
    <lineage>
        <taxon>Bacteria</taxon>
        <taxon>Bacillati</taxon>
        <taxon>Actinomycetota</taxon>
        <taxon>Actinomycetes</taxon>
        <taxon>Micrococcales</taxon>
        <taxon>Microbacteriaceae</taxon>
        <taxon>Microbacterium</taxon>
    </lineage>
</organism>
<feature type="domain" description="HTH tetR-type" evidence="3">
    <location>
        <begin position="17"/>
        <end position="77"/>
    </location>
</feature>
<reference evidence="4 5" key="1">
    <citation type="submission" date="2017-12" db="EMBL/GenBank/DDBJ databases">
        <title>Isolation and characterization of estrogens degradatiion strain Microbacterium hominis SJTG1.</title>
        <authorList>
            <person name="Xiong W."/>
            <person name="Yin C."/>
            <person name="Zheng D."/>
            <person name="Liang R."/>
        </authorList>
    </citation>
    <scope>NUCLEOTIDE SEQUENCE [LARGE SCALE GENOMIC DNA]</scope>
    <source>
        <strain evidence="4 5">SJTG1</strain>
    </source>
</reference>